<accession>A0AAD8K9Y7</accession>
<protein>
    <recommendedName>
        <fullName evidence="4">2-oxoglutarate-dependent dioxygenase DAO</fullName>
    </recommendedName>
    <alternativeName>
        <fullName evidence="5">Protein DIOXYGENASE FOR AUXIN OXIDATION</fullName>
    </alternativeName>
</protein>
<comment type="caution">
    <text evidence="8">The sequence shown here is derived from an EMBL/GenBank/DDBJ whole genome shotgun (WGS) entry which is preliminary data.</text>
</comment>
<comment type="function">
    <text evidence="3">2-oxoglutarate-dependent dioxygenase essential for auxin catabolism and maintenance of auxin homeostasis in reproductive organs. Catalyzes the irreversible oxidation of indole-3-acetic acid (IAA) to the biologically inactive 2-oxoindole-3-acetic acid (OxIAA).</text>
</comment>
<reference evidence="8" key="1">
    <citation type="journal article" date="2023" name="bioRxiv">
        <title>Improved chromosome-level genome assembly for marigold (Tagetes erecta).</title>
        <authorList>
            <person name="Jiang F."/>
            <person name="Yuan L."/>
            <person name="Wang S."/>
            <person name="Wang H."/>
            <person name="Xu D."/>
            <person name="Wang A."/>
            <person name="Fan W."/>
        </authorList>
    </citation>
    <scope>NUCLEOTIDE SEQUENCE</scope>
    <source>
        <strain evidence="8">WSJ</strain>
        <tissue evidence="8">Leaf</tissue>
    </source>
</reference>
<gene>
    <name evidence="8" type="ORF">QVD17_25934</name>
</gene>
<dbReference type="EMBL" id="JAUHHV010000007">
    <property type="protein sequence ID" value="KAK1416817.1"/>
    <property type="molecule type" value="Genomic_DNA"/>
</dbReference>
<dbReference type="GO" id="GO:0046872">
    <property type="term" value="F:metal ion binding"/>
    <property type="evidence" value="ECO:0007669"/>
    <property type="project" value="UniProtKB-KW"/>
</dbReference>
<evidence type="ECO:0000313" key="8">
    <source>
        <dbReference type="EMBL" id="KAK1416817.1"/>
    </source>
</evidence>
<feature type="domain" description="Fe2OG dioxygenase" evidence="7">
    <location>
        <begin position="161"/>
        <end position="262"/>
    </location>
</feature>
<dbReference type="GO" id="GO:0016705">
    <property type="term" value="F:oxidoreductase activity, acting on paired donors, with incorporation or reduction of molecular oxygen"/>
    <property type="evidence" value="ECO:0007669"/>
    <property type="project" value="UniProtKB-ARBA"/>
</dbReference>
<organism evidence="8 9">
    <name type="scientific">Tagetes erecta</name>
    <name type="common">African marigold</name>
    <dbReference type="NCBI Taxonomy" id="13708"/>
    <lineage>
        <taxon>Eukaryota</taxon>
        <taxon>Viridiplantae</taxon>
        <taxon>Streptophyta</taxon>
        <taxon>Embryophyta</taxon>
        <taxon>Tracheophyta</taxon>
        <taxon>Spermatophyta</taxon>
        <taxon>Magnoliopsida</taxon>
        <taxon>eudicotyledons</taxon>
        <taxon>Gunneridae</taxon>
        <taxon>Pentapetalae</taxon>
        <taxon>asterids</taxon>
        <taxon>campanulids</taxon>
        <taxon>Asterales</taxon>
        <taxon>Asteraceae</taxon>
        <taxon>Asteroideae</taxon>
        <taxon>Heliantheae alliance</taxon>
        <taxon>Tageteae</taxon>
        <taxon>Tagetes</taxon>
    </lineage>
</organism>
<keyword evidence="6" id="KW-0560">Oxidoreductase</keyword>
<dbReference type="InterPro" id="IPR050231">
    <property type="entry name" value="Iron_ascorbate_oxido_reductase"/>
</dbReference>
<dbReference type="InterPro" id="IPR044861">
    <property type="entry name" value="IPNS-like_FE2OG_OXY"/>
</dbReference>
<dbReference type="InterPro" id="IPR027443">
    <property type="entry name" value="IPNS-like_sf"/>
</dbReference>
<comment type="similarity">
    <text evidence="6">Belongs to the iron/ascorbate-dependent oxidoreductase family.</text>
</comment>
<dbReference type="PANTHER" id="PTHR47990">
    <property type="entry name" value="2-OXOGLUTARATE (2OG) AND FE(II)-DEPENDENT OXYGENASE SUPERFAMILY PROTEIN-RELATED"/>
    <property type="match status" value="1"/>
</dbReference>
<evidence type="ECO:0000256" key="1">
    <source>
        <dbReference type="ARBA" id="ARBA00022723"/>
    </source>
</evidence>
<keyword evidence="9" id="KW-1185">Reference proteome</keyword>
<dbReference type="AlphaFoldDB" id="A0AAD8K9Y7"/>
<dbReference type="Pfam" id="PF14226">
    <property type="entry name" value="DIOX_N"/>
    <property type="match status" value="1"/>
</dbReference>
<dbReference type="InterPro" id="IPR026992">
    <property type="entry name" value="DIOX_N"/>
</dbReference>
<dbReference type="FunFam" id="2.60.120.330:FF:000017">
    <property type="entry name" value="2-oxoglutarate-dependent dioxygenase DAO"/>
    <property type="match status" value="1"/>
</dbReference>
<keyword evidence="1 6" id="KW-0479">Metal-binding</keyword>
<dbReference type="Proteomes" id="UP001229421">
    <property type="component" value="Unassembled WGS sequence"/>
</dbReference>
<dbReference type="InterPro" id="IPR005123">
    <property type="entry name" value="Oxoglu/Fe-dep_dioxygenase_dom"/>
</dbReference>
<name>A0AAD8K9Y7_TARER</name>
<evidence type="ECO:0000256" key="6">
    <source>
        <dbReference type="RuleBase" id="RU003682"/>
    </source>
</evidence>
<dbReference type="Gene3D" id="2.60.120.330">
    <property type="entry name" value="B-lactam Antibiotic, Isopenicillin N Synthase, Chain"/>
    <property type="match status" value="1"/>
</dbReference>
<evidence type="ECO:0000256" key="5">
    <source>
        <dbReference type="ARBA" id="ARBA00076740"/>
    </source>
</evidence>
<evidence type="ECO:0000259" key="7">
    <source>
        <dbReference type="PROSITE" id="PS51471"/>
    </source>
</evidence>
<evidence type="ECO:0000256" key="4">
    <source>
        <dbReference type="ARBA" id="ARBA00074102"/>
    </source>
</evidence>
<evidence type="ECO:0000256" key="3">
    <source>
        <dbReference type="ARBA" id="ARBA00054658"/>
    </source>
</evidence>
<dbReference type="PROSITE" id="PS51471">
    <property type="entry name" value="FE2OG_OXY"/>
    <property type="match status" value="1"/>
</dbReference>
<dbReference type="Pfam" id="PF03171">
    <property type="entry name" value="2OG-FeII_Oxy"/>
    <property type="match status" value="1"/>
</dbReference>
<evidence type="ECO:0000313" key="9">
    <source>
        <dbReference type="Proteomes" id="UP001229421"/>
    </source>
</evidence>
<sequence>MGSQTHDLRLPIIDFSEISNHNRRGTVVWESTKTQVFKALEEFGCFEAIFDGISHDLRDSLFSSLKELFDLPLETKVRNVTEKLYNGYIGQAKEVPIFESLGIEEPETFANLMWPHHGNIEFSNNIQAYSDKLKELDEIVRSMVLESLKLEKYMDEHMELTSYLVRVMKYRKPLKDESNMGLLSHADKNILTILQSNDVEGLEVQLKDDGEWFQVKFSPNSCVVMVGETFKVWTNKRLHAATHRVVMNGEKDRYSIGLFSVPKWDRIIKAPEELVDEEHPLFFKPFDYGEFFKYFLKEENINDKFALEKYCGVSTETL</sequence>
<evidence type="ECO:0000256" key="2">
    <source>
        <dbReference type="ARBA" id="ARBA00023004"/>
    </source>
</evidence>
<proteinExistence type="inferred from homology"/>
<dbReference type="SUPFAM" id="SSF51197">
    <property type="entry name" value="Clavaminate synthase-like"/>
    <property type="match status" value="1"/>
</dbReference>
<keyword evidence="2 6" id="KW-0408">Iron</keyword>